<feature type="signal peptide" evidence="1">
    <location>
        <begin position="1"/>
        <end position="22"/>
    </location>
</feature>
<accession>A0AAD6RYS1</accession>
<proteinExistence type="predicted"/>
<keyword evidence="3" id="KW-1185">Reference proteome</keyword>
<evidence type="ECO:0000313" key="2">
    <source>
        <dbReference type="EMBL" id="KAJ7015792.1"/>
    </source>
</evidence>
<comment type="caution">
    <text evidence="2">The sequence shown here is derived from an EMBL/GenBank/DDBJ whole genome shotgun (WGS) entry which is preliminary data.</text>
</comment>
<evidence type="ECO:0000256" key="1">
    <source>
        <dbReference type="SAM" id="SignalP"/>
    </source>
</evidence>
<dbReference type="Proteomes" id="UP001218188">
    <property type="component" value="Unassembled WGS sequence"/>
</dbReference>
<sequence length="224" mass="23437">MLSPMQSSVLLIFAMFTHAALAQSLLAGYLGAYSATNGTFIGAVARTLGFQGILNLDEKGDRSDYLAAIGFTNATNEGDAVLLQILSPINPSVPWVAIVLGVAGDCESMPIPNGDAPWAAQLVPSDGSPLGPLPLPGDTRSTLIGGYNALTVFCGEPMAFVIQSNSGRNILAPVWTDQEGTRHPMIIVHDITTGRVAVSPSLASYHAAATSPVTIEEVFFAFFT</sequence>
<gene>
    <name evidence="2" type="ORF">C8F04DRAFT_1171634</name>
</gene>
<feature type="chain" id="PRO_5042209301" evidence="1">
    <location>
        <begin position="23"/>
        <end position="224"/>
    </location>
</feature>
<reference evidence="2" key="1">
    <citation type="submission" date="2023-03" db="EMBL/GenBank/DDBJ databases">
        <title>Massive genome expansion in bonnet fungi (Mycena s.s.) driven by repeated elements and novel gene families across ecological guilds.</title>
        <authorList>
            <consortium name="Lawrence Berkeley National Laboratory"/>
            <person name="Harder C.B."/>
            <person name="Miyauchi S."/>
            <person name="Viragh M."/>
            <person name="Kuo A."/>
            <person name="Thoen E."/>
            <person name="Andreopoulos B."/>
            <person name="Lu D."/>
            <person name="Skrede I."/>
            <person name="Drula E."/>
            <person name="Henrissat B."/>
            <person name="Morin E."/>
            <person name="Kohler A."/>
            <person name="Barry K."/>
            <person name="LaButti K."/>
            <person name="Morin E."/>
            <person name="Salamov A."/>
            <person name="Lipzen A."/>
            <person name="Mereny Z."/>
            <person name="Hegedus B."/>
            <person name="Baldrian P."/>
            <person name="Stursova M."/>
            <person name="Weitz H."/>
            <person name="Taylor A."/>
            <person name="Grigoriev I.V."/>
            <person name="Nagy L.G."/>
            <person name="Martin F."/>
            <person name="Kauserud H."/>
        </authorList>
    </citation>
    <scope>NUCLEOTIDE SEQUENCE</scope>
    <source>
        <strain evidence="2">CBHHK200</strain>
    </source>
</reference>
<evidence type="ECO:0000313" key="3">
    <source>
        <dbReference type="Proteomes" id="UP001218188"/>
    </source>
</evidence>
<dbReference type="AlphaFoldDB" id="A0AAD6RYS1"/>
<protein>
    <submittedName>
        <fullName evidence="2">Uncharacterized protein</fullName>
    </submittedName>
</protein>
<name>A0AAD6RYS1_9AGAR</name>
<keyword evidence="1" id="KW-0732">Signal</keyword>
<organism evidence="2 3">
    <name type="scientific">Mycena alexandri</name>
    <dbReference type="NCBI Taxonomy" id="1745969"/>
    <lineage>
        <taxon>Eukaryota</taxon>
        <taxon>Fungi</taxon>
        <taxon>Dikarya</taxon>
        <taxon>Basidiomycota</taxon>
        <taxon>Agaricomycotina</taxon>
        <taxon>Agaricomycetes</taxon>
        <taxon>Agaricomycetidae</taxon>
        <taxon>Agaricales</taxon>
        <taxon>Marasmiineae</taxon>
        <taxon>Mycenaceae</taxon>
        <taxon>Mycena</taxon>
    </lineage>
</organism>
<dbReference type="EMBL" id="JARJCM010000879">
    <property type="protein sequence ID" value="KAJ7015792.1"/>
    <property type="molecule type" value="Genomic_DNA"/>
</dbReference>